<reference evidence="7" key="1">
    <citation type="journal article" date="2022" name="IScience">
        <title>Evolution of zygomycete secretomes and the origins of terrestrial fungal ecologies.</title>
        <authorList>
            <person name="Chang Y."/>
            <person name="Wang Y."/>
            <person name="Mondo S."/>
            <person name="Ahrendt S."/>
            <person name="Andreopoulos W."/>
            <person name="Barry K."/>
            <person name="Beard J."/>
            <person name="Benny G.L."/>
            <person name="Blankenship S."/>
            <person name="Bonito G."/>
            <person name="Cuomo C."/>
            <person name="Desiro A."/>
            <person name="Gervers K.A."/>
            <person name="Hundley H."/>
            <person name="Kuo A."/>
            <person name="LaButti K."/>
            <person name="Lang B.F."/>
            <person name="Lipzen A."/>
            <person name="O'Donnell K."/>
            <person name="Pangilinan J."/>
            <person name="Reynolds N."/>
            <person name="Sandor L."/>
            <person name="Smith M.E."/>
            <person name="Tsang A."/>
            <person name="Grigoriev I.V."/>
            <person name="Stajich J.E."/>
            <person name="Spatafora J.W."/>
        </authorList>
    </citation>
    <scope>NUCLEOTIDE SEQUENCE</scope>
    <source>
        <strain evidence="7">RSA 2281</strain>
    </source>
</reference>
<proteinExistence type="predicted"/>
<dbReference type="GO" id="GO:0010181">
    <property type="term" value="F:FMN binding"/>
    <property type="evidence" value="ECO:0007669"/>
    <property type="project" value="InterPro"/>
</dbReference>
<evidence type="ECO:0000313" key="8">
    <source>
        <dbReference type="Proteomes" id="UP001209540"/>
    </source>
</evidence>
<evidence type="ECO:0000256" key="4">
    <source>
        <dbReference type="ARBA" id="ARBA00022857"/>
    </source>
</evidence>
<dbReference type="PANTHER" id="PTHR43303">
    <property type="entry name" value="NADPH DEHYDROGENASE C23G7.10C-RELATED"/>
    <property type="match status" value="1"/>
</dbReference>
<evidence type="ECO:0000256" key="2">
    <source>
        <dbReference type="ARBA" id="ARBA00022630"/>
    </source>
</evidence>
<dbReference type="CDD" id="cd02932">
    <property type="entry name" value="OYE_YqiM_FMN"/>
    <property type="match status" value="1"/>
</dbReference>
<dbReference type="InterPro" id="IPR001155">
    <property type="entry name" value="OxRdtase_FMN_N"/>
</dbReference>
<dbReference type="GO" id="GO:0050661">
    <property type="term" value="F:NADP binding"/>
    <property type="evidence" value="ECO:0007669"/>
    <property type="project" value="InterPro"/>
</dbReference>
<dbReference type="InterPro" id="IPR044152">
    <property type="entry name" value="YqjM-like"/>
</dbReference>
<sequence>MAPIILPSQAQNVKTRPGAPRDVEASKDVKLFQPSTIRSITIPNRIVVAPMCMYSSQDGFLNDFHLAHYFSFAFKGAGLVIIEATAVEPQGRISPEDSGLWSDEHIAPLKRVADMIKAQGSVPGIQIAHAGRKASMGSPFAGYRIIPEEENGWSKDVRGPSELPFDEKHCQPHALTKEGIQDLVQKFTDATVRADKAGIEVLEIHSAHGYLLHNFLSGNSNKRTDEYGGSLENRMRFPLEVAKAVRAAWPEHKPLWLRFSSTDFKEPEQFAHDPEGWDIYQATEYAKKLKEIGVDVIDCSAGANISGVRYPTAPHFQVPFAETVRHEADIPTGAVGLITDPIEAEKVLQEGKADYILLAREFLRDNGWALRAARDLNVTVKWPNQYERADNERWVGKNGK</sequence>
<keyword evidence="8" id="KW-1185">Reference proteome</keyword>
<name>A0AAD5P9V3_9FUNG</name>
<reference evidence="7" key="2">
    <citation type="submission" date="2023-02" db="EMBL/GenBank/DDBJ databases">
        <authorList>
            <consortium name="DOE Joint Genome Institute"/>
            <person name="Mondo S.J."/>
            <person name="Chang Y."/>
            <person name="Wang Y."/>
            <person name="Ahrendt S."/>
            <person name="Andreopoulos W."/>
            <person name="Barry K."/>
            <person name="Beard J."/>
            <person name="Benny G.L."/>
            <person name="Blankenship S."/>
            <person name="Bonito G."/>
            <person name="Cuomo C."/>
            <person name="Desiro A."/>
            <person name="Gervers K.A."/>
            <person name="Hundley H."/>
            <person name="Kuo A."/>
            <person name="LaButti K."/>
            <person name="Lang B.F."/>
            <person name="Lipzen A."/>
            <person name="O'Donnell K."/>
            <person name="Pangilinan J."/>
            <person name="Reynolds N."/>
            <person name="Sandor L."/>
            <person name="Smith M.W."/>
            <person name="Tsang A."/>
            <person name="Grigoriev I.V."/>
            <person name="Stajich J.E."/>
            <person name="Spatafora J.W."/>
        </authorList>
    </citation>
    <scope>NUCLEOTIDE SEQUENCE</scope>
    <source>
        <strain evidence="7">RSA 2281</strain>
    </source>
</reference>
<keyword evidence="3" id="KW-0288">FMN</keyword>
<evidence type="ECO:0000259" key="6">
    <source>
        <dbReference type="Pfam" id="PF00724"/>
    </source>
</evidence>
<dbReference type="Gene3D" id="3.20.20.70">
    <property type="entry name" value="Aldolase class I"/>
    <property type="match status" value="1"/>
</dbReference>
<accession>A0AAD5P9V3</accession>
<dbReference type="InterPro" id="IPR013785">
    <property type="entry name" value="Aldolase_TIM"/>
</dbReference>
<dbReference type="Pfam" id="PF00724">
    <property type="entry name" value="Oxidored_FMN"/>
    <property type="match status" value="1"/>
</dbReference>
<dbReference type="Proteomes" id="UP001209540">
    <property type="component" value="Unassembled WGS sequence"/>
</dbReference>
<keyword evidence="5" id="KW-0560">Oxidoreductase</keyword>
<feature type="domain" description="NADH:flavin oxidoreductase/NADH oxidase N-terminal" evidence="6">
    <location>
        <begin position="30"/>
        <end position="377"/>
    </location>
</feature>
<evidence type="ECO:0000256" key="5">
    <source>
        <dbReference type="ARBA" id="ARBA00023002"/>
    </source>
</evidence>
<organism evidence="7 8">
    <name type="scientific">Phascolomyces articulosus</name>
    <dbReference type="NCBI Taxonomy" id="60185"/>
    <lineage>
        <taxon>Eukaryota</taxon>
        <taxon>Fungi</taxon>
        <taxon>Fungi incertae sedis</taxon>
        <taxon>Mucoromycota</taxon>
        <taxon>Mucoromycotina</taxon>
        <taxon>Mucoromycetes</taxon>
        <taxon>Mucorales</taxon>
        <taxon>Lichtheimiaceae</taxon>
        <taxon>Phascolomyces</taxon>
    </lineage>
</organism>
<dbReference type="GO" id="GO:0003959">
    <property type="term" value="F:NADPH dehydrogenase activity"/>
    <property type="evidence" value="ECO:0007669"/>
    <property type="project" value="InterPro"/>
</dbReference>
<dbReference type="SUPFAM" id="SSF51395">
    <property type="entry name" value="FMN-linked oxidoreductases"/>
    <property type="match status" value="1"/>
</dbReference>
<gene>
    <name evidence="7" type="ORF">BDA99DRAFT_521811</name>
</gene>
<keyword evidence="2" id="KW-0285">Flavoprotein</keyword>
<evidence type="ECO:0000313" key="7">
    <source>
        <dbReference type="EMBL" id="KAI9251419.1"/>
    </source>
</evidence>
<comment type="caution">
    <text evidence="7">The sequence shown here is derived from an EMBL/GenBank/DDBJ whole genome shotgun (WGS) entry which is preliminary data.</text>
</comment>
<protein>
    <recommendedName>
        <fullName evidence="6">NADH:flavin oxidoreductase/NADH oxidase N-terminal domain-containing protein</fullName>
    </recommendedName>
</protein>
<evidence type="ECO:0000256" key="3">
    <source>
        <dbReference type="ARBA" id="ARBA00022643"/>
    </source>
</evidence>
<dbReference type="PANTHER" id="PTHR43303:SF4">
    <property type="entry name" value="NADPH DEHYDROGENASE C23G7.10C-RELATED"/>
    <property type="match status" value="1"/>
</dbReference>
<keyword evidence="4" id="KW-0521">NADP</keyword>
<dbReference type="EMBL" id="JAIXMP010000030">
    <property type="protein sequence ID" value="KAI9251419.1"/>
    <property type="molecule type" value="Genomic_DNA"/>
</dbReference>
<evidence type="ECO:0000256" key="1">
    <source>
        <dbReference type="ARBA" id="ARBA00001917"/>
    </source>
</evidence>
<dbReference type="AlphaFoldDB" id="A0AAD5P9V3"/>
<comment type="cofactor">
    <cofactor evidence="1">
        <name>FMN</name>
        <dbReference type="ChEBI" id="CHEBI:58210"/>
    </cofactor>
</comment>